<proteinExistence type="predicted"/>
<dbReference type="InParanoid" id="A0A1M6C6R1"/>
<name>A0A1M6C6R1_9BACT</name>
<dbReference type="InterPro" id="IPR027417">
    <property type="entry name" value="P-loop_NTPase"/>
</dbReference>
<dbReference type="Gene3D" id="3.40.50.300">
    <property type="entry name" value="P-loop containing nucleotide triphosphate hydrolases"/>
    <property type="match status" value="1"/>
</dbReference>
<dbReference type="FunCoup" id="A0A1M6C6R1">
    <property type="interactions" value="87"/>
</dbReference>
<dbReference type="PANTHER" id="PTHR30050:SF4">
    <property type="entry name" value="ATP-BINDING PROTEIN RV3427C IN INSERTION SEQUENCE-RELATED"/>
    <property type="match status" value="1"/>
</dbReference>
<dbReference type="GO" id="GO:0005524">
    <property type="term" value="F:ATP binding"/>
    <property type="evidence" value="ECO:0007669"/>
    <property type="project" value="InterPro"/>
</dbReference>
<organism evidence="2 3">
    <name type="scientific">Rubritalea squalenifaciens DSM 18772</name>
    <dbReference type="NCBI Taxonomy" id="1123071"/>
    <lineage>
        <taxon>Bacteria</taxon>
        <taxon>Pseudomonadati</taxon>
        <taxon>Verrucomicrobiota</taxon>
        <taxon>Verrucomicrobiia</taxon>
        <taxon>Verrucomicrobiales</taxon>
        <taxon>Rubritaleaceae</taxon>
        <taxon>Rubritalea</taxon>
    </lineage>
</organism>
<evidence type="ECO:0000313" key="3">
    <source>
        <dbReference type="Proteomes" id="UP000184510"/>
    </source>
</evidence>
<dbReference type="EMBL" id="FQYR01000002">
    <property type="protein sequence ID" value="SHI56398.1"/>
    <property type="molecule type" value="Genomic_DNA"/>
</dbReference>
<sequence length="178" mass="20150">MEHRFPLRHIAALEQQGGASHEKMLSLSDRVAAGDALLILCGDRGGGKTQMATWWAHQRQRAGHPCGWYYKAHDLLELIRQQYEGGQTAVEARKTLERTRRTGYLVIDEFSELAGSEWERRTLTNLVDHRYDALKTTVIITNHPPQDIPAALGRSIWSRAEETGGIVNCDWGSYRARP</sequence>
<keyword evidence="3" id="KW-1185">Reference proteome</keyword>
<dbReference type="SUPFAM" id="SSF52540">
    <property type="entry name" value="P-loop containing nucleoside triphosphate hydrolases"/>
    <property type="match status" value="1"/>
</dbReference>
<dbReference type="STRING" id="1123071.SAMN02745181_0396"/>
<dbReference type="Proteomes" id="UP000184510">
    <property type="component" value="Unassembled WGS sequence"/>
</dbReference>
<protein>
    <submittedName>
        <fullName evidence="2">IstB-like ATP binding protein</fullName>
    </submittedName>
</protein>
<evidence type="ECO:0000259" key="1">
    <source>
        <dbReference type="Pfam" id="PF01695"/>
    </source>
</evidence>
<reference evidence="2 3" key="1">
    <citation type="submission" date="2016-11" db="EMBL/GenBank/DDBJ databases">
        <authorList>
            <person name="Jaros S."/>
            <person name="Januszkiewicz K."/>
            <person name="Wedrychowicz H."/>
        </authorList>
    </citation>
    <scope>NUCLEOTIDE SEQUENCE [LARGE SCALE GENOMIC DNA]</scope>
    <source>
        <strain evidence="2 3">DSM 18772</strain>
    </source>
</reference>
<accession>A0A1M6C6R1</accession>
<feature type="domain" description="IstB-like ATP-binding" evidence="1">
    <location>
        <begin position="37"/>
        <end position="144"/>
    </location>
</feature>
<gene>
    <name evidence="2" type="ORF">SAMN02745181_0396</name>
</gene>
<dbReference type="InterPro" id="IPR002611">
    <property type="entry name" value="IstB_ATP-bd"/>
</dbReference>
<evidence type="ECO:0000313" key="2">
    <source>
        <dbReference type="EMBL" id="SHI56398.1"/>
    </source>
</evidence>
<dbReference type="Pfam" id="PF01695">
    <property type="entry name" value="IstB_IS21"/>
    <property type="match status" value="1"/>
</dbReference>
<dbReference type="PANTHER" id="PTHR30050">
    <property type="entry name" value="CHROMOSOMAL REPLICATION INITIATOR PROTEIN DNAA"/>
    <property type="match status" value="1"/>
</dbReference>
<dbReference type="GO" id="GO:0006260">
    <property type="term" value="P:DNA replication"/>
    <property type="evidence" value="ECO:0007669"/>
    <property type="project" value="TreeGrafter"/>
</dbReference>
<dbReference type="AlphaFoldDB" id="A0A1M6C6R1"/>